<proteinExistence type="predicted"/>
<dbReference type="AlphaFoldDB" id="A0A7V1D3J4"/>
<reference evidence="6" key="1">
    <citation type="journal article" date="2020" name="mSystems">
        <title>Genome- and Community-Level Interaction Insights into Carbon Utilization and Element Cycling Functions of Hydrothermarchaeota in Hydrothermal Sediment.</title>
        <authorList>
            <person name="Zhou Z."/>
            <person name="Liu Y."/>
            <person name="Xu W."/>
            <person name="Pan J."/>
            <person name="Luo Z.H."/>
            <person name="Li M."/>
        </authorList>
    </citation>
    <scope>NUCLEOTIDE SEQUENCE [LARGE SCALE GENOMIC DNA]</scope>
    <source>
        <strain evidence="6">HyVt-346</strain>
    </source>
</reference>
<dbReference type="SMART" id="SM00267">
    <property type="entry name" value="GGDEF"/>
    <property type="match status" value="1"/>
</dbReference>
<feature type="transmembrane region" description="Helical" evidence="4">
    <location>
        <begin position="200"/>
        <end position="223"/>
    </location>
</feature>
<dbReference type="Proteomes" id="UP000886188">
    <property type="component" value="Unassembled WGS sequence"/>
</dbReference>
<organism evidence="6">
    <name type="scientific">Pseudoalteromonas prydzensis</name>
    <dbReference type="NCBI Taxonomy" id="182141"/>
    <lineage>
        <taxon>Bacteria</taxon>
        <taxon>Pseudomonadati</taxon>
        <taxon>Pseudomonadota</taxon>
        <taxon>Gammaproteobacteria</taxon>
        <taxon>Alteromonadales</taxon>
        <taxon>Pseudoalteromonadaceae</taxon>
        <taxon>Pseudoalteromonas</taxon>
    </lineage>
</organism>
<name>A0A7V1D3J4_9GAMM</name>
<keyword evidence="4" id="KW-0472">Membrane</keyword>
<dbReference type="EC" id="2.7.7.65" evidence="2"/>
<dbReference type="NCBIfam" id="TIGR00254">
    <property type="entry name" value="GGDEF"/>
    <property type="match status" value="1"/>
</dbReference>
<dbReference type="PROSITE" id="PS50887">
    <property type="entry name" value="GGDEF"/>
    <property type="match status" value="1"/>
</dbReference>
<dbReference type="SUPFAM" id="SSF55073">
    <property type="entry name" value="Nucleotide cyclase"/>
    <property type="match status" value="1"/>
</dbReference>
<dbReference type="InterPro" id="IPR000160">
    <property type="entry name" value="GGDEF_dom"/>
</dbReference>
<comment type="catalytic activity">
    <reaction evidence="3">
        <text>2 GTP = 3',3'-c-di-GMP + 2 diphosphate</text>
        <dbReference type="Rhea" id="RHEA:24898"/>
        <dbReference type="ChEBI" id="CHEBI:33019"/>
        <dbReference type="ChEBI" id="CHEBI:37565"/>
        <dbReference type="ChEBI" id="CHEBI:58805"/>
        <dbReference type="EC" id="2.7.7.65"/>
    </reaction>
</comment>
<evidence type="ECO:0000256" key="4">
    <source>
        <dbReference type="SAM" id="Phobius"/>
    </source>
</evidence>
<gene>
    <name evidence="6" type="ORF">ENH88_21960</name>
</gene>
<dbReference type="CDD" id="cd01949">
    <property type="entry name" value="GGDEF"/>
    <property type="match status" value="1"/>
</dbReference>
<dbReference type="FunFam" id="3.30.70.270:FF:000001">
    <property type="entry name" value="Diguanylate cyclase domain protein"/>
    <property type="match status" value="1"/>
</dbReference>
<feature type="transmembrane region" description="Helical" evidence="4">
    <location>
        <begin position="15"/>
        <end position="35"/>
    </location>
</feature>
<dbReference type="RefSeq" id="WP_304185602.1">
    <property type="nucleotide sequence ID" value="NZ_DRGM01000210.1"/>
</dbReference>
<comment type="caution">
    <text evidence="6">The sequence shown here is derived from an EMBL/GenBank/DDBJ whole genome shotgun (WGS) entry which is preliminary data.</text>
</comment>
<dbReference type="InterPro" id="IPR050469">
    <property type="entry name" value="Diguanylate_Cyclase"/>
</dbReference>
<keyword evidence="4" id="KW-1133">Transmembrane helix</keyword>
<protein>
    <recommendedName>
        <fullName evidence="2">diguanylate cyclase</fullName>
        <ecNumber evidence="2">2.7.7.65</ecNumber>
    </recommendedName>
</protein>
<dbReference type="GO" id="GO:0052621">
    <property type="term" value="F:diguanylate cyclase activity"/>
    <property type="evidence" value="ECO:0007669"/>
    <property type="project" value="UniProtKB-EC"/>
</dbReference>
<dbReference type="PANTHER" id="PTHR45138:SF9">
    <property type="entry name" value="DIGUANYLATE CYCLASE DGCM-RELATED"/>
    <property type="match status" value="1"/>
</dbReference>
<keyword evidence="4" id="KW-0812">Transmembrane</keyword>
<dbReference type="InterPro" id="IPR029787">
    <property type="entry name" value="Nucleotide_cyclase"/>
</dbReference>
<dbReference type="InterPro" id="IPR043128">
    <property type="entry name" value="Rev_trsase/Diguanyl_cyclase"/>
</dbReference>
<evidence type="ECO:0000256" key="1">
    <source>
        <dbReference type="ARBA" id="ARBA00001946"/>
    </source>
</evidence>
<dbReference type="PANTHER" id="PTHR45138">
    <property type="entry name" value="REGULATORY COMPONENTS OF SENSORY TRANSDUCTION SYSTEM"/>
    <property type="match status" value="1"/>
</dbReference>
<dbReference type="EMBL" id="DRGM01000210">
    <property type="protein sequence ID" value="HEA19065.1"/>
    <property type="molecule type" value="Genomic_DNA"/>
</dbReference>
<feature type="domain" description="GGDEF" evidence="5">
    <location>
        <begin position="325"/>
        <end position="452"/>
    </location>
</feature>
<comment type="cofactor">
    <cofactor evidence="1">
        <name>Mg(2+)</name>
        <dbReference type="ChEBI" id="CHEBI:18420"/>
    </cofactor>
</comment>
<evidence type="ECO:0000313" key="6">
    <source>
        <dbReference type="EMBL" id="HEA19065.1"/>
    </source>
</evidence>
<accession>A0A7V1D3J4</accession>
<dbReference type="Pfam" id="PF00990">
    <property type="entry name" value="GGDEF"/>
    <property type="match status" value="1"/>
</dbReference>
<dbReference type="Gene3D" id="3.30.70.270">
    <property type="match status" value="1"/>
</dbReference>
<sequence>MSVFSWYHASIKQKIGGLFVFLLAFMFCVIVFSAYKVNQIEREMRVVAFLDIPLSQLMQQVEFIELEQHLQFEQFQLKKQMGDKPLNPHQQFTFEKQQIKKLLDKAVALISHSLASKEVVLQAEAHQKVANKIENYAKKSNEFENYLSNIYAREQLTELERQRVEEMATELEHAQRKIILQLNKLTADDAYYTDEHEKDFLFVSTLLGLCAIILGLLLTSYIIQIILRRIQRIQSNIETLSTSFEHHELPLELQNGIKTKDELAALEHDIKIVISRLNQEMTSREEIEKQLIILATQDRLTGVFNRHKWEEQIENQINMASRSEYQFALIILDIDHFKQVNDQFGHQIGDRLLKHLATQLQQQIRTEDMIFRIGGEEFAIISPTQDKQQAHQLAEQLRVYINELDEVSLPKVTASFGVTCYQTDDSSSVIFNRADKALYEAKAQGRNCIVVA</sequence>
<evidence type="ECO:0000256" key="2">
    <source>
        <dbReference type="ARBA" id="ARBA00012528"/>
    </source>
</evidence>
<evidence type="ECO:0000259" key="5">
    <source>
        <dbReference type="PROSITE" id="PS50887"/>
    </source>
</evidence>
<evidence type="ECO:0000256" key="3">
    <source>
        <dbReference type="ARBA" id="ARBA00034247"/>
    </source>
</evidence>